<comment type="caution">
    <text evidence="2">The sequence shown here is derived from an EMBL/GenBank/DDBJ whole genome shotgun (WGS) entry which is preliminary data.</text>
</comment>
<feature type="region of interest" description="Disordered" evidence="1">
    <location>
        <begin position="66"/>
        <end position="109"/>
    </location>
</feature>
<dbReference type="OrthoDB" id="4847496at2759"/>
<dbReference type="Proteomes" id="UP000266272">
    <property type="component" value="Unassembled WGS sequence"/>
</dbReference>
<evidence type="ECO:0000256" key="1">
    <source>
        <dbReference type="SAM" id="MobiDB-lite"/>
    </source>
</evidence>
<feature type="region of interest" description="Disordered" evidence="1">
    <location>
        <begin position="141"/>
        <end position="161"/>
    </location>
</feature>
<evidence type="ECO:0008006" key="4">
    <source>
        <dbReference type="Google" id="ProtNLM"/>
    </source>
</evidence>
<reference evidence="2 3" key="1">
    <citation type="journal article" date="2018" name="PLoS Pathog.">
        <title>Evolution of structural diversity of trichothecenes, a family of toxins produced by plant pathogenic and entomopathogenic fungi.</title>
        <authorList>
            <person name="Proctor R.H."/>
            <person name="McCormick S.P."/>
            <person name="Kim H.S."/>
            <person name="Cardoza R.E."/>
            <person name="Stanley A.M."/>
            <person name="Lindo L."/>
            <person name="Kelly A."/>
            <person name="Brown D.W."/>
            <person name="Lee T."/>
            <person name="Vaughan M.M."/>
            <person name="Alexander N.J."/>
            <person name="Busman M."/>
            <person name="Gutierrez S."/>
        </authorList>
    </citation>
    <scope>NUCLEOTIDE SEQUENCE [LARGE SCALE GENOMIC DNA]</scope>
    <source>
        <strain evidence="2 3">IBT 40837</strain>
    </source>
</reference>
<feature type="region of interest" description="Disordered" evidence="1">
    <location>
        <begin position="281"/>
        <end position="335"/>
    </location>
</feature>
<gene>
    <name evidence="2" type="ORF">TARUN_2915</name>
</gene>
<feature type="compositionally biased region" description="Basic residues" evidence="1">
    <location>
        <begin position="288"/>
        <end position="297"/>
    </location>
</feature>
<feature type="region of interest" description="Disordered" evidence="1">
    <location>
        <begin position="1"/>
        <end position="28"/>
    </location>
</feature>
<organism evidence="2 3">
    <name type="scientific">Trichoderma arundinaceum</name>
    <dbReference type="NCBI Taxonomy" id="490622"/>
    <lineage>
        <taxon>Eukaryota</taxon>
        <taxon>Fungi</taxon>
        <taxon>Dikarya</taxon>
        <taxon>Ascomycota</taxon>
        <taxon>Pezizomycotina</taxon>
        <taxon>Sordariomycetes</taxon>
        <taxon>Hypocreomycetidae</taxon>
        <taxon>Hypocreales</taxon>
        <taxon>Hypocreaceae</taxon>
        <taxon>Trichoderma</taxon>
    </lineage>
</organism>
<dbReference type="EMBL" id="PXOA01000164">
    <property type="protein sequence ID" value="RFU79310.1"/>
    <property type="molecule type" value="Genomic_DNA"/>
</dbReference>
<keyword evidence="3" id="KW-1185">Reference proteome</keyword>
<accession>A0A395NTA3</accession>
<proteinExistence type="predicted"/>
<sequence>MSSLGKRSLRLPTSPAEGQAKRRRAAVSNSLAVDFGSASGEAACSSSQSDVSIQASGTFAPALPYQHLPQMPVQRQATATPGAAAAASHSQPSSRTHASRSRTSSGPALRIGSCSLDEMLLTIPHGLATSEHTRRKGALQNEIDFQERNPPVLPPSRVKDLPPKPFIPDFLKFPDGIGDPERLLIETRNNEIAAEHQKIDRQRNNQAAKKSRQARLEALNNTRVLLNEKTAECAWFRMKVLALGGNTADWNVVPAGVKTRLIKDIDGRVKTIEVEVADAKKREEAKKRADRNKRRAEAKKDEECQLPQSSQLGFGNELLLVNKTKREDKEQEDEE</sequence>
<evidence type="ECO:0000313" key="3">
    <source>
        <dbReference type="Proteomes" id="UP000266272"/>
    </source>
</evidence>
<feature type="compositionally biased region" description="Low complexity" evidence="1">
    <location>
        <begin position="76"/>
        <end position="105"/>
    </location>
</feature>
<dbReference type="STRING" id="490622.A0A395NTA3"/>
<evidence type="ECO:0000313" key="2">
    <source>
        <dbReference type="EMBL" id="RFU79310.1"/>
    </source>
</evidence>
<name>A0A395NTA3_TRIAR</name>
<dbReference type="AlphaFoldDB" id="A0A395NTA3"/>
<protein>
    <recommendedName>
        <fullName evidence="4">BZIP domain-containing protein</fullName>
    </recommendedName>
</protein>